<evidence type="ECO:0000313" key="3">
    <source>
        <dbReference type="Proteomes" id="UP001058974"/>
    </source>
</evidence>
<dbReference type="Proteomes" id="UP001058974">
    <property type="component" value="Chromosome 6"/>
</dbReference>
<dbReference type="AlphaFoldDB" id="A0A9D4WAH5"/>
<dbReference type="EMBL" id="JAMSHJ010000006">
    <property type="protein sequence ID" value="KAI5397967.1"/>
    <property type="molecule type" value="Genomic_DNA"/>
</dbReference>
<dbReference type="InterPro" id="IPR036961">
    <property type="entry name" value="Kinesin_motor_dom_sf"/>
</dbReference>
<dbReference type="EMBL" id="JAMSHJ010000006">
    <property type="protein sequence ID" value="KAI5397968.1"/>
    <property type="molecule type" value="Genomic_DNA"/>
</dbReference>
<gene>
    <name evidence="1" type="ORF">KIW84_063686</name>
    <name evidence="2" type="ORF">KIW84_063687</name>
</gene>
<comment type="caution">
    <text evidence="1">The sequence shown here is derived from an EMBL/GenBank/DDBJ whole genome shotgun (WGS) entry which is preliminary data.</text>
</comment>
<evidence type="ECO:0000313" key="1">
    <source>
        <dbReference type="EMBL" id="KAI5397967.1"/>
    </source>
</evidence>
<evidence type="ECO:0000313" key="2">
    <source>
        <dbReference type="EMBL" id="KAI5397968.1"/>
    </source>
</evidence>
<dbReference type="SUPFAM" id="SSF52540">
    <property type="entry name" value="P-loop containing nucleoside triphosphate hydrolases"/>
    <property type="match status" value="1"/>
</dbReference>
<dbReference type="Gramene" id="Psat06G0368700-T1">
    <property type="protein sequence ID" value="KAI5397968.1"/>
    <property type="gene ID" value="KIW84_063687"/>
</dbReference>
<keyword evidence="3" id="KW-1185">Reference proteome</keyword>
<organism evidence="1 3">
    <name type="scientific">Pisum sativum</name>
    <name type="common">Garden pea</name>
    <name type="synonym">Lathyrus oleraceus</name>
    <dbReference type="NCBI Taxonomy" id="3888"/>
    <lineage>
        <taxon>Eukaryota</taxon>
        <taxon>Viridiplantae</taxon>
        <taxon>Streptophyta</taxon>
        <taxon>Embryophyta</taxon>
        <taxon>Tracheophyta</taxon>
        <taxon>Spermatophyta</taxon>
        <taxon>Magnoliopsida</taxon>
        <taxon>eudicotyledons</taxon>
        <taxon>Gunneridae</taxon>
        <taxon>Pentapetalae</taxon>
        <taxon>rosids</taxon>
        <taxon>fabids</taxon>
        <taxon>Fabales</taxon>
        <taxon>Fabaceae</taxon>
        <taxon>Papilionoideae</taxon>
        <taxon>50 kb inversion clade</taxon>
        <taxon>NPAAA clade</taxon>
        <taxon>Hologalegina</taxon>
        <taxon>IRL clade</taxon>
        <taxon>Fabeae</taxon>
        <taxon>Lathyrus</taxon>
    </lineage>
</organism>
<protein>
    <submittedName>
        <fullName evidence="1">Uncharacterized protein</fullName>
    </submittedName>
</protein>
<name>A0A9D4WAH5_PEA</name>
<dbReference type="Gene3D" id="3.40.850.10">
    <property type="entry name" value="Kinesin motor domain"/>
    <property type="match status" value="1"/>
</dbReference>
<dbReference type="Gramene" id="Psat06G0368600-T1">
    <property type="protein sequence ID" value="KAI5397967.1"/>
    <property type="gene ID" value="KIW84_063686"/>
</dbReference>
<dbReference type="InterPro" id="IPR027417">
    <property type="entry name" value="P-loop_NTPase"/>
</dbReference>
<reference evidence="1 3" key="1">
    <citation type="journal article" date="2022" name="Nat. Genet.">
        <title>Improved pea reference genome and pan-genome highlight genomic features and evolutionary characteristics.</title>
        <authorList>
            <person name="Yang T."/>
            <person name="Liu R."/>
            <person name="Luo Y."/>
            <person name="Hu S."/>
            <person name="Wang D."/>
            <person name="Wang C."/>
            <person name="Pandey M.K."/>
            <person name="Ge S."/>
            <person name="Xu Q."/>
            <person name="Li N."/>
            <person name="Li G."/>
            <person name="Huang Y."/>
            <person name="Saxena R.K."/>
            <person name="Ji Y."/>
            <person name="Li M."/>
            <person name="Yan X."/>
            <person name="He Y."/>
            <person name="Liu Y."/>
            <person name="Wang X."/>
            <person name="Xiang C."/>
            <person name="Varshney R.K."/>
            <person name="Ding H."/>
            <person name="Gao S."/>
            <person name="Zong X."/>
        </authorList>
    </citation>
    <scope>NUCLEOTIDE SEQUENCE [LARGE SCALE GENOMIC DNA]</scope>
    <source>
        <strain evidence="1 3">cv. Zhongwan 6</strain>
    </source>
</reference>
<accession>A0A9D4WAH5</accession>
<proteinExistence type="predicted"/>
<sequence>MSKLYILAAASVVCAFDIPLEILLLFISALPHEFTDYGGKLRSHLGLIVHVPAQNEGISSFVSKMSSADIAGYEDARRKNDESRVLFRESKLTRMLQDSSRGTSKVLSVSCLNPSFFKTFSQRLLQSDDKAFELNKLQISLYEEFFGKSIAAIPPVPVEVCKVNTDVSNAFFFTDIQNQNNSTDNGFTIHGTDTQKTLIDNVTRRSKDSPSNLLDNVTRDVTRGRDKKCFSAVK</sequence>